<dbReference type="CDD" id="cd19097">
    <property type="entry name" value="AKR_unchar"/>
    <property type="match status" value="1"/>
</dbReference>
<dbReference type="PANTHER" id="PTHR43312:SF1">
    <property type="entry name" value="NADP-DEPENDENT OXIDOREDUCTASE DOMAIN-CONTAINING PROTEIN"/>
    <property type="match status" value="1"/>
</dbReference>
<dbReference type="PANTHER" id="PTHR43312">
    <property type="entry name" value="D-THREO-ALDOSE 1-DEHYDROGENASE"/>
    <property type="match status" value="1"/>
</dbReference>
<dbReference type="EMBL" id="KF901150">
    <property type="protein sequence ID" value="AIF19908.1"/>
    <property type="molecule type" value="Genomic_DNA"/>
</dbReference>
<protein>
    <submittedName>
        <fullName evidence="2">Aldo/keto reductase</fullName>
    </submittedName>
</protein>
<dbReference type="SUPFAM" id="SSF51430">
    <property type="entry name" value="NAD(P)-linked oxidoreductase"/>
    <property type="match status" value="1"/>
</dbReference>
<organism evidence="2">
    <name type="scientific">uncultured marine thaumarchaeote KM3_87_H02</name>
    <dbReference type="NCBI Taxonomy" id="1456331"/>
    <lineage>
        <taxon>Archaea</taxon>
        <taxon>Nitrososphaerota</taxon>
        <taxon>environmental samples</taxon>
    </lineage>
</organism>
<dbReference type="Pfam" id="PF00248">
    <property type="entry name" value="Aldo_ket_red"/>
    <property type="match status" value="1"/>
</dbReference>
<dbReference type="InterPro" id="IPR036812">
    <property type="entry name" value="NAD(P)_OxRdtase_dom_sf"/>
</dbReference>
<evidence type="ECO:0000313" key="2">
    <source>
        <dbReference type="EMBL" id="AIF19908.1"/>
    </source>
</evidence>
<sequence>MLDRNNSSVVTKSLNITKKMVLGTAQFGMDYGIVNINGKPKKKEAFDILDLAWKKGIRRFDSAPGYGSEALLGEFIAANSIQDEAIVLTKIPSLYGVSDFQTDIITNLESSLKNLGCPVDVLFFHNPEDSDLLLKDPQFFEDLMRDYQVSTLGVSVYEPQEVENVSGCEFELAFQFPFNVLDKRFEQVSMPQRKRFARSVFLQGLLASTNDLRLDAPVELLNLQKEYHDRLAKHNLESVAFAVSFVANNDAVDYFLIGVDSEKQLQDILNLNLYNQKDIAIFDGLPLNTNKQWIDPKNWSLK</sequence>
<name>A0A075I1K4_9ARCH</name>
<evidence type="ECO:0000259" key="1">
    <source>
        <dbReference type="Pfam" id="PF00248"/>
    </source>
</evidence>
<feature type="domain" description="NADP-dependent oxidoreductase" evidence="1">
    <location>
        <begin position="19"/>
        <end position="284"/>
    </location>
</feature>
<dbReference type="AlphaFoldDB" id="A0A075I1K4"/>
<dbReference type="InterPro" id="IPR023210">
    <property type="entry name" value="NADP_OxRdtase_dom"/>
</dbReference>
<dbReference type="InterPro" id="IPR053135">
    <property type="entry name" value="AKR2_Oxidoreductase"/>
</dbReference>
<accession>A0A075I1K4</accession>
<proteinExistence type="predicted"/>
<dbReference type="Gene3D" id="3.20.20.100">
    <property type="entry name" value="NADP-dependent oxidoreductase domain"/>
    <property type="match status" value="1"/>
</dbReference>
<reference evidence="2" key="1">
    <citation type="journal article" date="2014" name="Genome Biol. Evol.">
        <title>Pangenome evidence for extensive interdomain horizontal transfer affecting lineage core and shell genes in uncultured planktonic thaumarchaeota and euryarchaeota.</title>
        <authorList>
            <person name="Deschamps P."/>
            <person name="Zivanovic Y."/>
            <person name="Moreira D."/>
            <person name="Rodriguez-Valera F."/>
            <person name="Lopez-Garcia P."/>
        </authorList>
    </citation>
    <scope>NUCLEOTIDE SEQUENCE</scope>
</reference>